<evidence type="ECO:0000313" key="2">
    <source>
        <dbReference type="Proteomes" id="UP001341281"/>
    </source>
</evidence>
<reference evidence="1 2" key="1">
    <citation type="submission" date="2024-02" db="EMBL/GenBank/DDBJ databases">
        <title>High-quality chromosome-scale genome assembly of Pensacola bahiagrass (Paspalum notatum Flugge var. saurae).</title>
        <authorList>
            <person name="Vega J.M."/>
            <person name="Podio M."/>
            <person name="Orjuela J."/>
            <person name="Siena L.A."/>
            <person name="Pessino S.C."/>
            <person name="Combes M.C."/>
            <person name="Mariac C."/>
            <person name="Albertini E."/>
            <person name="Pupilli F."/>
            <person name="Ortiz J.P.A."/>
            <person name="Leblanc O."/>
        </authorList>
    </citation>
    <scope>NUCLEOTIDE SEQUENCE [LARGE SCALE GENOMIC DNA]</scope>
    <source>
        <strain evidence="1">R1</strain>
        <tissue evidence="1">Leaf</tissue>
    </source>
</reference>
<sequence>MRAVVPASAPRLAGTRLLLLQNPAAGPELRLLLLYWGLLLRLIHDPSSALPASFAAGLVQDPPTAPRTSSSGFWAAAAAPHPVSPSP</sequence>
<gene>
    <name evidence="1" type="ORF">U9M48_030217</name>
</gene>
<keyword evidence="2" id="KW-1185">Reference proteome</keyword>
<dbReference type="AlphaFoldDB" id="A0AAQ3X328"/>
<name>A0AAQ3X328_PASNO</name>
<dbReference type="Proteomes" id="UP001341281">
    <property type="component" value="Chromosome 06"/>
</dbReference>
<proteinExistence type="predicted"/>
<evidence type="ECO:0000313" key="1">
    <source>
        <dbReference type="EMBL" id="WVZ83031.1"/>
    </source>
</evidence>
<organism evidence="1 2">
    <name type="scientific">Paspalum notatum var. saurae</name>
    <dbReference type="NCBI Taxonomy" id="547442"/>
    <lineage>
        <taxon>Eukaryota</taxon>
        <taxon>Viridiplantae</taxon>
        <taxon>Streptophyta</taxon>
        <taxon>Embryophyta</taxon>
        <taxon>Tracheophyta</taxon>
        <taxon>Spermatophyta</taxon>
        <taxon>Magnoliopsida</taxon>
        <taxon>Liliopsida</taxon>
        <taxon>Poales</taxon>
        <taxon>Poaceae</taxon>
        <taxon>PACMAD clade</taxon>
        <taxon>Panicoideae</taxon>
        <taxon>Andropogonodae</taxon>
        <taxon>Paspaleae</taxon>
        <taxon>Paspalinae</taxon>
        <taxon>Paspalum</taxon>
    </lineage>
</organism>
<protein>
    <submittedName>
        <fullName evidence="1">Uncharacterized protein</fullName>
    </submittedName>
</protein>
<accession>A0AAQ3X328</accession>
<dbReference type="EMBL" id="CP144750">
    <property type="protein sequence ID" value="WVZ83031.1"/>
    <property type="molecule type" value="Genomic_DNA"/>
</dbReference>